<evidence type="ECO:0000259" key="5">
    <source>
        <dbReference type="Pfam" id="PF13407"/>
    </source>
</evidence>
<evidence type="ECO:0000256" key="2">
    <source>
        <dbReference type="ARBA" id="ARBA00007639"/>
    </source>
</evidence>
<name>A0A140D7A2_PASMD</name>
<feature type="domain" description="Periplasmic binding protein" evidence="5">
    <location>
        <begin position="32"/>
        <end position="293"/>
    </location>
</feature>
<dbReference type="GO" id="GO:0030313">
    <property type="term" value="C:cell envelope"/>
    <property type="evidence" value="ECO:0007669"/>
    <property type="project" value="UniProtKB-SubCell"/>
</dbReference>
<dbReference type="EMBL" id="KP660937">
    <property type="protein sequence ID" value="AMK08776.1"/>
    <property type="molecule type" value="Genomic_DNA"/>
</dbReference>
<comment type="subcellular location">
    <subcellularLocation>
        <location evidence="1">Cell envelope</location>
    </subcellularLocation>
</comment>
<sequence length="314" mass="33906">MMMSTFLKKTITASALLIALSGTTLAAEKPQIALLMKTLSNEYFITMRQGAEEKAKEVNIDLIVQVAEKEDSTEQLVGLVENMIAKKVDGIIVTPNDSIAFIPAFQKAEKAGIPIIDLDVRLDEKATKKAGLKFNYVGVDNFHGGYLAAKNLAQALNEMGDVAILEGIPGVDNGEQRKAGALKAFSESPNIKVVASQSANWETEQALNVTTNILTAHPNIKGIFAANDNMALGAVTAIENAGLAGKVLVSGYDGIPLAIEYVKKGKMQNTIDQLPKKQVAVAIESILKKLNKQELPDFYYVDPVVVDKQKAQEY</sequence>
<accession>A0A140D7A2</accession>
<feature type="signal peptide" evidence="4">
    <location>
        <begin position="1"/>
        <end position="26"/>
    </location>
</feature>
<evidence type="ECO:0000256" key="1">
    <source>
        <dbReference type="ARBA" id="ARBA00004196"/>
    </source>
</evidence>
<comment type="similarity">
    <text evidence="2">Belongs to the bacterial solute-binding protein 2 family.</text>
</comment>
<reference evidence="6" key="1">
    <citation type="submission" date="2015-01" db="EMBL/GenBank/DDBJ databases">
        <title>Draft genome sequence of Pasteurella multocida isolated from alpaca pneumonia.</title>
        <authorList>
            <person name="Maturrano L."/>
            <person name="Hurtado R."/>
            <person name="Allasi N."/>
            <person name="Juscamayta E."/>
            <person name="Fernandez D."/>
            <person name="Maximiliano J."/>
            <person name="Rimac R."/>
            <person name="Rosadio R."/>
        </authorList>
    </citation>
    <scope>NUCLEOTIDE SEQUENCE</scope>
    <source>
        <strain evidence="6">UNMSM</strain>
    </source>
</reference>
<dbReference type="SUPFAM" id="SSF53822">
    <property type="entry name" value="Periplasmic binding protein-like I"/>
    <property type="match status" value="1"/>
</dbReference>
<dbReference type="GO" id="GO:0055085">
    <property type="term" value="P:transmembrane transport"/>
    <property type="evidence" value="ECO:0007669"/>
    <property type="project" value="UniProtKB-ARBA"/>
</dbReference>
<dbReference type="InterPro" id="IPR028082">
    <property type="entry name" value="Peripla_BP_I"/>
</dbReference>
<organism evidence="6">
    <name type="scientific">Pasteurella multocida</name>
    <dbReference type="NCBI Taxonomy" id="747"/>
    <lineage>
        <taxon>Bacteria</taxon>
        <taxon>Pseudomonadati</taxon>
        <taxon>Pseudomonadota</taxon>
        <taxon>Gammaproteobacteria</taxon>
        <taxon>Pasteurellales</taxon>
        <taxon>Pasteurellaceae</taxon>
        <taxon>Pasteurella</taxon>
    </lineage>
</organism>
<feature type="chain" id="PRO_5007301873" evidence="4">
    <location>
        <begin position="27"/>
        <end position="314"/>
    </location>
</feature>
<keyword evidence="3 4" id="KW-0732">Signal</keyword>
<dbReference type="GO" id="GO:0030246">
    <property type="term" value="F:carbohydrate binding"/>
    <property type="evidence" value="ECO:0007669"/>
    <property type="project" value="UniProtKB-ARBA"/>
</dbReference>
<evidence type="ECO:0000313" key="6">
    <source>
        <dbReference type="EMBL" id="AMK08776.1"/>
    </source>
</evidence>
<dbReference type="AlphaFoldDB" id="A0A140D7A2"/>
<dbReference type="Gene3D" id="3.40.50.2300">
    <property type="match status" value="2"/>
</dbReference>
<dbReference type="PANTHER" id="PTHR46847:SF1">
    <property type="entry name" value="D-ALLOSE-BINDING PERIPLASMIC PROTEIN-RELATED"/>
    <property type="match status" value="1"/>
</dbReference>
<gene>
    <name evidence="6" type="primary">PM1325</name>
</gene>
<protein>
    <submittedName>
        <fullName evidence="6">PM1325 protein</fullName>
    </submittedName>
</protein>
<evidence type="ECO:0000256" key="4">
    <source>
        <dbReference type="SAM" id="SignalP"/>
    </source>
</evidence>
<dbReference type="Pfam" id="PF13407">
    <property type="entry name" value="Peripla_BP_4"/>
    <property type="match status" value="1"/>
</dbReference>
<proteinExistence type="inferred from homology"/>
<dbReference type="CDD" id="cd19970">
    <property type="entry name" value="PBP1_ABC_sugar_binding-like"/>
    <property type="match status" value="1"/>
</dbReference>
<dbReference type="InterPro" id="IPR025997">
    <property type="entry name" value="SBP_2_dom"/>
</dbReference>
<dbReference type="PANTHER" id="PTHR46847">
    <property type="entry name" value="D-ALLOSE-BINDING PERIPLASMIC PROTEIN-RELATED"/>
    <property type="match status" value="1"/>
</dbReference>
<evidence type="ECO:0000256" key="3">
    <source>
        <dbReference type="ARBA" id="ARBA00022729"/>
    </source>
</evidence>